<feature type="non-terminal residue" evidence="1">
    <location>
        <position position="1"/>
    </location>
</feature>
<dbReference type="Proteomes" id="UP000015241">
    <property type="component" value="Unassembled WGS sequence"/>
</dbReference>
<dbReference type="InParanoid" id="S8E8L2"/>
<name>S8E8L2_FOMSC</name>
<dbReference type="HOGENOM" id="CLU_056227_0_0_1"/>
<protein>
    <recommendedName>
        <fullName evidence="3">F-box domain-containing protein</fullName>
    </recommendedName>
</protein>
<proteinExistence type="predicted"/>
<evidence type="ECO:0000313" key="2">
    <source>
        <dbReference type="Proteomes" id="UP000015241"/>
    </source>
</evidence>
<reference evidence="1 2" key="1">
    <citation type="journal article" date="2012" name="Science">
        <title>The Paleozoic origin of enzymatic lignin decomposition reconstructed from 31 fungal genomes.</title>
        <authorList>
            <person name="Floudas D."/>
            <person name="Binder M."/>
            <person name="Riley R."/>
            <person name="Barry K."/>
            <person name="Blanchette R.A."/>
            <person name="Henrissat B."/>
            <person name="Martinez A.T."/>
            <person name="Otillar R."/>
            <person name="Spatafora J.W."/>
            <person name="Yadav J.S."/>
            <person name="Aerts A."/>
            <person name="Benoit I."/>
            <person name="Boyd A."/>
            <person name="Carlson A."/>
            <person name="Copeland A."/>
            <person name="Coutinho P.M."/>
            <person name="de Vries R.P."/>
            <person name="Ferreira P."/>
            <person name="Findley K."/>
            <person name="Foster B."/>
            <person name="Gaskell J."/>
            <person name="Glotzer D."/>
            <person name="Gorecki P."/>
            <person name="Heitman J."/>
            <person name="Hesse C."/>
            <person name="Hori C."/>
            <person name="Igarashi K."/>
            <person name="Jurgens J.A."/>
            <person name="Kallen N."/>
            <person name="Kersten P."/>
            <person name="Kohler A."/>
            <person name="Kuees U."/>
            <person name="Kumar T.K.A."/>
            <person name="Kuo A."/>
            <person name="LaButti K."/>
            <person name="Larrondo L.F."/>
            <person name="Lindquist E."/>
            <person name="Ling A."/>
            <person name="Lombard V."/>
            <person name="Lucas S."/>
            <person name="Lundell T."/>
            <person name="Martin R."/>
            <person name="McLaughlin D.J."/>
            <person name="Morgenstern I."/>
            <person name="Morin E."/>
            <person name="Murat C."/>
            <person name="Nagy L.G."/>
            <person name="Nolan M."/>
            <person name="Ohm R.A."/>
            <person name="Patyshakuliyeva A."/>
            <person name="Rokas A."/>
            <person name="Ruiz-Duenas F.J."/>
            <person name="Sabat G."/>
            <person name="Salamov A."/>
            <person name="Samejima M."/>
            <person name="Schmutz J."/>
            <person name="Slot J.C."/>
            <person name="St John F."/>
            <person name="Stenlid J."/>
            <person name="Sun H."/>
            <person name="Sun S."/>
            <person name="Syed K."/>
            <person name="Tsang A."/>
            <person name="Wiebenga A."/>
            <person name="Young D."/>
            <person name="Pisabarro A."/>
            <person name="Eastwood D.C."/>
            <person name="Martin F."/>
            <person name="Cullen D."/>
            <person name="Grigoriev I.V."/>
            <person name="Hibbett D.S."/>
        </authorList>
    </citation>
    <scope>NUCLEOTIDE SEQUENCE</scope>
    <source>
        <strain evidence="2">FP-58527</strain>
    </source>
</reference>
<keyword evidence="2" id="KW-1185">Reference proteome</keyword>
<evidence type="ECO:0000313" key="1">
    <source>
        <dbReference type="EMBL" id="EPT00978.1"/>
    </source>
</evidence>
<dbReference type="EMBL" id="KE504145">
    <property type="protein sequence ID" value="EPT00978.1"/>
    <property type="molecule type" value="Genomic_DNA"/>
</dbReference>
<dbReference type="OrthoDB" id="3159295at2759"/>
<feature type="non-terminal residue" evidence="1">
    <location>
        <position position="284"/>
    </location>
</feature>
<dbReference type="AlphaFoldDB" id="S8E8L2"/>
<evidence type="ECO:0008006" key="3">
    <source>
        <dbReference type="Google" id="ProtNLM"/>
    </source>
</evidence>
<dbReference type="eggNOG" id="ENOG502SQJ0">
    <property type="taxonomic scope" value="Eukaryota"/>
</dbReference>
<dbReference type="SUPFAM" id="SSF52047">
    <property type="entry name" value="RNI-like"/>
    <property type="match status" value="1"/>
</dbReference>
<sequence>PRVPVEILDEITAVFLANLKRLDFREISSLSLSSFRLRQMALKYYFTTFRPRSPRQWTCCCRIPGFFSWVRTLESRTTVLSSKPVHLANLTNLGTLELDFSGDGLATQSQRAELLIKVLPPTLTVFRLVCLPRIDTHILSLIAARCPALETLDMTVVDRLDKSCCWYCLEESSTCTVHSPIPDIYPNVNELSIAFATALQPLQQLHHLYLGVCLSDSDVFDAHIGHCCNNDPARSGIVPFAPEECLVCAEERHEIGVRKRELVASAVMGGMLSSLQTISWASWF</sequence>
<accession>S8E8L2</accession>
<gene>
    <name evidence="1" type="ORF">FOMPIDRAFT_1080404</name>
</gene>
<organism evidence="1 2">
    <name type="scientific">Fomitopsis schrenkii</name>
    <name type="common">Brown rot fungus</name>
    <dbReference type="NCBI Taxonomy" id="2126942"/>
    <lineage>
        <taxon>Eukaryota</taxon>
        <taxon>Fungi</taxon>
        <taxon>Dikarya</taxon>
        <taxon>Basidiomycota</taxon>
        <taxon>Agaricomycotina</taxon>
        <taxon>Agaricomycetes</taxon>
        <taxon>Polyporales</taxon>
        <taxon>Fomitopsis</taxon>
    </lineage>
</organism>